<keyword evidence="7" id="KW-0464">Manganese</keyword>
<keyword evidence="10" id="KW-1185">Reference proteome</keyword>
<keyword evidence="3" id="KW-0436">Ligase</keyword>
<sequence length="375" mass="41255">MKLKKLEELNKPYKIYAEYLESGAIDQFVNVMSLPDVVQGALMPDAHSGYVLPIGAVVSTAGTIYPSFVGYDIGCGMFSVKLLGVTKEELINNAETIRDKIFSVVPVGFSKNENLQEASKWLSQKLLPKHSSRINDILGHAPNCIGTLGGGNHFIEIGYDEEDQVWLTIHSGSRSIGHGIASLYMKMASGDDGKAESACHLLETSEEGRDYILDLEYGLQFALANREYIAQRVCSVNGFTMDGNSIINRNHNHAEFKDNLWIHRKGATHADEGMMGVIPGNMRDGCFIVRGKGNPESMNSSSHGAGRVMSRSKAKKEVTLESFKESMKDIPGATVGESTIDESPFAYKDIFDVMRLQEDLVEVLHYIKPVVNVKG</sequence>
<protein>
    <recommendedName>
        <fullName evidence="2">3'-phosphate/5'-hydroxy nucleic acid ligase</fullName>
        <ecNumber evidence="2">6.5.1.8</ecNumber>
    </recommendedName>
</protein>
<name>A0A679FDV0_9CAUD</name>
<keyword evidence="5" id="KW-0547">Nucleotide-binding</keyword>
<evidence type="ECO:0000313" key="9">
    <source>
        <dbReference type="EMBL" id="BBU72676.1"/>
    </source>
</evidence>
<dbReference type="Pfam" id="PF01139">
    <property type="entry name" value="RtcB"/>
    <property type="match status" value="1"/>
</dbReference>
<dbReference type="GO" id="GO:0030145">
    <property type="term" value="F:manganese ion binding"/>
    <property type="evidence" value="ECO:0007669"/>
    <property type="project" value="TreeGrafter"/>
</dbReference>
<dbReference type="RefSeq" id="YP_009833409.1">
    <property type="nucleotide sequence ID" value="NC_048664.1"/>
</dbReference>
<evidence type="ECO:0000256" key="3">
    <source>
        <dbReference type="ARBA" id="ARBA00022598"/>
    </source>
</evidence>
<dbReference type="InterPro" id="IPR001233">
    <property type="entry name" value="RtcB"/>
</dbReference>
<comment type="catalytic activity">
    <reaction evidence="8">
        <text>a 3'-end 3'-phospho-ribonucleotide-RNA + a 5'-end dephospho-ribonucleoside-RNA + GTP = a ribonucleotidyl-ribonucleotide-RNA + GMP + diphosphate</text>
        <dbReference type="Rhea" id="RHEA:68076"/>
        <dbReference type="Rhea" id="RHEA-COMP:10463"/>
        <dbReference type="Rhea" id="RHEA-COMP:13936"/>
        <dbReference type="Rhea" id="RHEA-COMP:17355"/>
        <dbReference type="ChEBI" id="CHEBI:33019"/>
        <dbReference type="ChEBI" id="CHEBI:37565"/>
        <dbReference type="ChEBI" id="CHEBI:58115"/>
        <dbReference type="ChEBI" id="CHEBI:83062"/>
        <dbReference type="ChEBI" id="CHEBI:138284"/>
        <dbReference type="ChEBI" id="CHEBI:173118"/>
        <dbReference type="EC" id="6.5.1.8"/>
    </reaction>
</comment>
<evidence type="ECO:0000256" key="5">
    <source>
        <dbReference type="ARBA" id="ARBA00022741"/>
    </source>
</evidence>
<keyword evidence="4" id="KW-0479">Metal-binding</keyword>
<dbReference type="GO" id="GO:0006281">
    <property type="term" value="P:DNA repair"/>
    <property type="evidence" value="ECO:0007669"/>
    <property type="project" value="TreeGrafter"/>
</dbReference>
<dbReference type="Gene3D" id="3.90.1860.10">
    <property type="entry name" value="tRNA-splicing ligase RtcB"/>
    <property type="match status" value="1"/>
</dbReference>
<dbReference type="GO" id="GO:0003909">
    <property type="term" value="F:DNA ligase activity"/>
    <property type="evidence" value="ECO:0007669"/>
    <property type="project" value="TreeGrafter"/>
</dbReference>
<dbReference type="EC" id="6.5.1.8" evidence="2"/>
<dbReference type="GeneID" id="55603464"/>
<dbReference type="InterPro" id="IPR036025">
    <property type="entry name" value="RtcB-like_sf"/>
</dbReference>
<dbReference type="GO" id="GO:0042245">
    <property type="term" value="P:RNA repair"/>
    <property type="evidence" value="ECO:0007669"/>
    <property type="project" value="TreeGrafter"/>
</dbReference>
<evidence type="ECO:0000256" key="8">
    <source>
        <dbReference type="ARBA" id="ARBA00047746"/>
    </source>
</evidence>
<evidence type="ECO:0000256" key="4">
    <source>
        <dbReference type="ARBA" id="ARBA00022723"/>
    </source>
</evidence>
<evidence type="ECO:0000256" key="6">
    <source>
        <dbReference type="ARBA" id="ARBA00023134"/>
    </source>
</evidence>
<dbReference type="InterPro" id="IPR052915">
    <property type="entry name" value="RtcB-like"/>
</dbReference>
<dbReference type="KEGG" id="vg:55603464"/>
<evidence type="ECO:0000256" key="2">
    <source>
        <dbReference type="ARBA" id="ARBA00012726"/>
    </source>
</evidence>
<dbReference type="PANTHER" id="PTHR43749:SF2">
    <property type="entry name" value="RNA-SPLICING LIGASE RTCB"/>
    <property type="match status" value="1"/>
</dbReference>
<evidence type="ECO:0000313" key="10">
    <source>
        <dbReference type="Proteomes" id="UP000479051"/>
    </source>
</evidence>
<dbReference type="PANTHER" id="PTHR43749">
    <property type="entry name" value="RNA-SPLICING LIGASE RTCB"/>
    <property type="match status" value="1"/>
</dbReference>
<dbReference type="GO" id="GO:0006396">
    <property type="term" value="P:RNA processing"/>
    <property type="evidence" value="ECO:0007669"/>
    <property type="project" value="InterPro"/>
</dbReference>
<dbReference type="EMBL" id="LC519601">
    <property type="protein sequence ID" value="BBU72676.1"/>
    <property type="molecule type" value="Genomic_DNA"/>
</dbReference>
<organism evidence="9 10">
    <name type="scientific">Cronobacter phage vB_CsaP_009</name>
    <dbReference type="NCBI Taxonomy" id="2699738"/>
    <lineage>
        <taxon>Viruses</taxon>
        <taxon>Duplodnaviria</taxon>
        <taxon>Heunggongvirae</taxon>
        <taxon>Uroviricota</taxon>
        <taxon>Caudoviricetes</taxon>
        <taxon>Grimontviridae</taxon>
        <taxon>Privateervirus</taxon>
        <taxon>Privateervirus pv009</taxon>
    </lineage>
</organism>
<dbReference type="GO" id="GO:0170057">
    <property type="term" value="F:RNA ligase (GTP) activity"/>
    <property type="evidence" value="ECO:0007669"/>
    <property type="project" value="UniProtKB-EC"/>
</dbReference>
<evidence type="ECO:0000256" key="1">
    <source>
        <dbReference type="ARBA" id="ARBA00001936"/>
    </source>
</evidence>
<proteinExistence type="predicted"/>
<evidence type="ECO:0000256" key="7">
    <source>
        <dbReference type="ARBA" id="ARBA00023211"/>
    </source>
</evidence>
<keyword evidence="6" id="KW-0342">GTP-binding</keyword>
<dbReference type="SUPFAM" id="SSF103365">
    <property type="entry name" value="Hypothetical protein PH1602"/>
    <property type="match status" value="1"/>
</dbReference>
<dbReference type="Proteomes" id="UP000479051">
    <property type="component" value="Segment"/>
</dbReference>
<dbReference type="GO" id="GO:0005525">
    <property type="term" value="F:GTP binding"/>
    <property type="evidence" value="ECO:0007669"/>
    <property type="project" value="UniProtKB-KW"/>
</dbReference>
<comment type="cofactor">
    <cofactor evidence="1">
        <name>Mn(2+)</name>
        <dbReference type="ChEBI" id="CHEBI:29035"/>
    </cofactor>
</comment>
<accession>A0A679FDV0</accession>
<reference evidence="9 10" key="1">
    <citation type="submission" date="2020-01" db="EMBL/GenBank/DDBJ databases">
        <title>Isolation, characterization and genomic analysis of a lytic bacteriophage vB_CsaP_009 infecting Cronobacter.</title>
        <authorList>
            <person name="Soleimani-Delfan A."/>
            <person name="Shahin K."/>
            <person name="Barazandeh M."/>
            <person name="Komijani M."/>
        </authorList>
    </citation>
    <scope>NUCLEOTIDE SEQUENCE [LARGE SCALE GENOMIC DNA]</scope>
</reference>